<evidence type="ECO:0000313" key="5">
    <source>
        <dbReference type="EMBL" id="OBX29836.1"/>
    </source>
</evidence>
<evidence type="ECO:0000259" key="4">
    <source>
        <dbReference type="Pfam" id="PF10728"/>
    </source>
</evidence>
<name>A0A1A7RD13_9GAMM</name>
<accession>A0A1A7RD13</accession>
<dbReference type="InterPro" id="IPR008927">
    <property type="entry name" value="6-PGluconate_DH-like_C_sf"/>
</dbReference>
<dbReference type="Proteomes" id="UP000185753">
    <property type="component" value="Unassembled WGS sequence"/>
</dbReference>
<proteinExistence type="predicted"/>
<evidence type="ECO:0000259" key="3">
    <source>
        <dbReference type="Pfam" id="PF01488"/>
    </source>
</evidence>
<dbReference type="InterPro" id="IPR018931">
    <property type="entry name" value="DUF2520"/>
</dbReference>
<dbReference type="PANTHER" id="PTHR40459:SF1">
    <property type="entry name" value="CONSERVED HYPOTHETICAL ALANINE AND LEUCINE RICH PROTEIN"/>
    <property type="match status" value="1"/>
</dbReference>
<dbReference type="PANTHER" id="PTHR40459">
    <property type="entry name" value="CONSERVED HYPOTHETICAL ALANINE AND LEUCINE RICH PROTEIN"/>
    <property type="match status" value="1"/>
</dbReference>
<dbReference type="InterPro" id="IPR037108">
    <property type="entry name" value="TM1727-like_C_sf"/>
</dbReference>
<evidence type="ECO:0000256" key="1">
    <source>
        <dbReference type="ARBA" id="ARBA00022857"/>
    </source>
</evidence>
<dbReference type="Gene3D" id="3.40.50.720">
    <property type="entry name" value="NAD(P)-binding Rossmann-like Domain"/>
    <property type="match status" value="1"/>
</dbReference>
<dbReference type="SUPFAM" id="SSF51735">
    <property type="entry name" value="NAD(P)-binding Rossmann-fold domains"/>
    <property type="match status" value="1"/>
</dbReference>
<dbReference type="Gene3D" id="1.10.1040.20">
    <property type="entry name" value="ProC-like, C-terminal domain"/>
    <property type="match status" value="1"/>
</dbReference>
<dbReference type="RefSeq" id="WP_067762236.1">
    <property type="nucleotide sequence ID" value="NZ_CP183909.1"/>
</dbReference>
<reference evidence="6" key="1">
    <citation type="submission" date="2016-06" db="EMBL/GenBank/DDBJ databases">
        <authorList>
            <person name="Radolfova-Krizova L."/>
            <person name="Nemec A."/>
        </authorList>
    </citation>
    <scope>NUCLEOTIDE SEQUENCE [LARGE SCALE GENOMIC DNA]</scope>
    <source>
        <strain evidence="6">ANC 4275</strain>
    </source>
</reference>
<dbReference type="AlphaFoldDB" id="A0A1A7RD13"/>
<feature type="domain" description="Quinate/shikimate 5-dehydrogenase/glutamyl-tRNA reductase" evidence="3">
    <location>
        <begin position="2"/>
        <end position="69"/>
    </location>
</feature>
<protein>
    <submittedName>
        <fullName evidence="5">F420-dependent NADP oxidoreductase</fullName>
    </submittedName>
</protein>
<comment type="caution">
    <text evidence="5">The sequence shown here is derived from an EMBL/GenBank/DDBJ whole genome shotgun (WGS) entry which is preliminary data.</text>
</comment>
<dbReference type="Pfam" id="PF10728">
    <property type="entry name" value="DUF2520"/>
    <property type="match status" value="1"/>
</dbReference>
<gene>
    <name evidence="5" type="ORF">A9J31_12065</name>
</gene>
<dbReference type="Pfam" id="PF01488">
    <property type="entry name" value="Shikimate_DH"/>
    <property type="match status" value="1"/>
</dbReference>
<organism evidence="5 6">
    <name type="scientific">Acinetobacter gandensis</name>
    <dbReference type="NCBI Taxonomy" id="1443941"/>
    <lineage>
        <taxon>Bacteria</taxon>
        <taxon>Pseudomonadati</taxon>
        <taxon>Pseudomonadota</taxon>
        <taxon>Gammaproteobacteria</taxon>
        <taxon>Moraxellales</taxon>
        <taxon>Moraxellaceae</taxon>
        <taxon>Acinetobacter</taxon>
    </lineage>
</organism>
<evidence type="ECO:0000256" key="2">
    <source>
        <dbReference type="ARBA" id="ARBA00023002"/>
    </source>
</evidence>
<keyword evidence="2" id="KW-0560">Oxidoreductase</keyword>
<dbReference type="EMBL" id="LZDS01000003">
    <property type="protein sequence ID" value="OBX29836.1"/>
    <property type="molecule type" value="Genomic_DNA"/>
</dbReference>
<dbReference type="STRING" id="1443941.A9J31_12065"/>
<dbReference type="InterPro" id="IPR006151">
    <property type="entry name" value="Shikm_DH/Glu-tRNA_Rdtase"/>
</dbReference>
<dbReference type="OrthoDB" id="9810755at2"/>
<feature type="domain" description="DUF2520" evidence="4">
    <location>
        <begin position="126"/>
        <end position="251"/>
    </location>
</feature>
<dbReference type="InterPro" id="IPR036291">
    <property type="entry name" value="NAD(P)-bd_dom_sf"/>
</dbReference>
<dbReference type="GO" id="GO:0016491">
    <property type="term" value="F:oxidoreductase activity"/>
    <property type="evidence" value="ECO:0007669"/>
    <property type="project" value="UniProtKB-KW"/>
</dbReference>
<evidence type="ECO:0000313" key="6">
    <source>
        <dbReference type="Proteomes" id="UP000185753"/>
    </source>
</evidence>
<keyword evidence="1" id="KW-0521">NADP</keyword>
<sequence>MRISIVGAGRVAHHLAQVLSTQHQIVQVLNRNLQKAKSLAALVNAEAIDSFEPLDSNIDLAIIAVSDQSISTVIGQVHYSLPDVLIVHTSGSTNLDVLTQQHSRAGVFYPLQTFSLDREVDWSNTPLFVEAVNKGDLNILTVLANSLSQHVYQYDSAQRLSLHLAAVFACNFSNYCYDMAKQVVDAKQVDFSLLYPLILETAQKATQHDPRLMQTGPAMRGDQNILNMHTSMLADAQQVELQQVYRLLSGQILKRHTAT</sequence>
<keyword evidence="6" id="KW-1185">Reference proteome</keyword>
<dbReference type="SUPFAM" id="SSF48179">
    <property type="entry name" value="6-phosphogluconate dehydrogenase C-terminal domain-like"/>
    <property type="match status" value="1"/>
</dbReference>